<feature type="domain" description="LysM" evidence="1">
    <location>
        <begin position="68"/>
        <end position="118"/>
    </location>
</feature>
<dbReference type="EMBL" id="QPJW01000001">
    <property type="protein sequence ID" value="RCX23516.1"/>
    <property type="molecule type" value="Genomic_DNA"/>
</dbReference>
<gene>
    <name evidence="2" type="ORF">DFP94_1011115</name>
</gene>
<dbReference type="SUPFAM" id="SSF54106">
    <property type="entry name" value="LysM domain"/>
    <property type="match status" value="1"/>
</dbReference>
<name>A0A369BSE6_9BACL</name>
<keyword evidence="3" id="KW-1185">Reference proteome</keyword>
<evidence type="ECO:0000313" key="2">
    <source>
        <dbReference type="EMBL" id="RCX23516.1"/>
    </source>
</evidence>
<evidence type="ECO:0000259" key="1">
    <source>
        <dbReference type="PROSITE" id="PS51782"/>
    </source>
</evidence>
<dbReference type="SMART" id="SM00257">
    <property type="entry name" value="LysM"/>
    <property type="match status" value="1"/>
</dbReference>
<dbReference type="Gene3D" id="3.10.350.10">
    <property type="entry name" value="LysM domain"/>
    <property type="match status" value="1"/>
</dbReference>
<evidence type="ECO:0000313" key="3">
    <source>
        <dbReference type="Proteomes" id="UP000253090"/>
    </source>
</evidence>
<organism evidence="2 3">
    <name type="scientific">Fontibacillus phaseoli</name>
    <dbReference type="NCBI Taxonomy" id="1416533"/>
    <lineage>
        <taxon>Bacteria</taxon>
        <taxon>Bacillati</taxon>
        <taxon>Bacillota</taxon>
        <taxon>Bacilli</taxon>
        <taxon>Bacillales</taxon>
        <taxon>Paenibacillaceae</taxon>
        <taxon>Fontibacillus</taxon>
    </lineage>
</organism>
<dbReference type="InterPro" id="IPR036779">
    <property type="entry name" value="LysM_dom_sf"/>
</dbReference>
<dbReference type="CDD" id="cd00118">
    <property type="entry name" value="LysM"/>
    <property type="match status" value="1"/>
</dbReference>
<comment type="caution">
    <text evidence="2">The sequence shown here is derived from an EMBL/GenBank/DDBJ whole genome shotgun (WGS) entry which is preliminary data.</text>
</comment>
<protein>
    <submittedName>
        <fullName evidence="2">LysM domain-containing protein</fullName>
    </submittedName>
</protein>
<dbReference type="Proteomes" id="UP000253090">
    <property type="component" value="Unassembled WGS sequence"/>
</dbReference>
<dbReference type="PROSITE" id="PS51782">
    <property type="entry name" value="LYSM"/>
    <property type="match status" value="1"/>
</dbReference>
<reference evidence="2 3" key="1">
    <citation type="submission" date="2018-07" db="EMBL/GenBank/DDBJ databases">
        <title>Genomic Encyclopedia of Type Strains, Phase III (KMG-III): the genomes of soil and plant-associated and newly described type strains.</title>
        <authorList>
            <person name="Whitman W."/>
        </authorList>
    </citation>
    <scope>NUCLEOTIDE SEQUENCE [LARGE SCALE GENOMIC DNA]</scope>
    <source>
        <strain evidence="2 3">CECT 8333</strain>
    </source>
</reference>
<dbReference type="AlphaFoldDB" id="A0A369BSE6"/>
<dbReference type="Pfam" id="PF01476">
    <property type="entry name" value="LysM"/>
    <property type="match status" value="1"/>
</dbReference>
<proteinExistence type="predicted"/>
<dbReference type="InterPro" id="IPR018392">
    <property type="entry name" value="LysM"/>
</dbReference>
<accession>A0A369BSE6</accession>
<sequence>MMLKYSTYQSIYDKPAPRRSWNNIITVSGWSRKLGKVCLLLFVLMITGTGVVTAFAAASDGHVRSELPTIVVKPGDTLWEIAVNHKPHGKDTRIYVESIIRLNGLNGSNIHSGDTIILPN</sequence>